<protein>
    <submittedName>
        <fullName evidence="2">Uncharacterized protein</fullName>
    </submittedName>
</protein>
<dbReference type="AlphaFoldDB" id="F4QFP2"/>
<organism evidence="2 3">
    <name type="scientific">Cavenderia fasciculata</name>
    <name type="common">Slime mold</name>
    <name type="synonym">Dictyostelium fasciculatum</name>
    <dbReference type="NCBI Taxonomy" id="261658"/>
    <lineage>
        <taxon>Eukaryota</taxon>
        <taxon>Amoebozoa</taxon>
        <taxon>Evosea</taxon>
        <taxon>Eumycetozoa</taxon>
        <taxon>Dictyostelia</taxon>
        <taxon>Acytosteliales</taxon>
        <taxon>Cavenderiaceae</taxon>
        <taxon>Cavenderia</taxon>
    </lineage>
</organism>
<dbReference type="Proteomes" id="UP000007797">
    <property type="component" value="Unassembled WGS sequence"/>
</dbReference>
<sequence>MGGKFIRATCFDVNNDVRHLYLSIYHILSVYGAQIGSYQMSTMTSVTKDQRSSSRNIIHRCHVIVIGAASSSSSSSSISTSSRVSADERMIGQLLLHTYQAYRTANVTTTAPSNHPPQPSIQQQYKIRDRQRDRHRERERKR</sequence>
<evidence type="ECO:0000256" key="1">
    <source>
        <dbReference type="SAM" id="MobiDB-lite"/>
    </source>
</evidence>
<feature type="compositionally biased region" description="Basic and acidic residues" evidence="1">
    <location>
        <begin position="126"/>
        <end position="136"/>
    </location>
</feature>
<keyword evidence="3" id="KW-1185">Reference proteome</keyword>
<accession>F4QFP2</accession>
<name>F4QFP2_CACFS</name>
<evidence type="ECO:0000313" key="3">
    <source>
        <dbReference type="Proteomes" id="UP000007797"/>
    </source>
</evidence>
<dbReference type="KEGG" id="dfa:DFA_11256"/>
<proteinExistence type="predicted"/>
<feature type="region of interest" description="Disordered" evidence="1">
    <location>
        <begin position="106"/>
        <end position="142"/>
    </location>
</feature>
<reference evidence="3" key="1">
    <citation type="journal article" date="2011" name="Genome Res.">
        <title>Phylogeny-wide analysis of social amoeba genomes highlights ancient origins for complex intercellular communication.</title>
        <authorList>
            <person name="Heidel A.J."/>
            <person name="Lawal H.M."/>
            <person name="Felder M."/>
            <person name="Schilde C."/>
            <person name="Helps N.R."/>
            <person name="Tunggal B."/>
            <person name="Rivero F."/>
            <person name="John U."/>
            <person name="Schleicher M."/>
            <person name="Eichinger L."/>
            <person name="Platzer M."/>
            <person name="Noegel A.A."/>
            <person name="Schaap P."/>
            <person name="Gloeckner G."/>
        </authorList>
    </citation>
    <scope>NUCLEOTIDE SEQUENCE [LARGE SCALE GENOMIC DNA]</scope>
    <source>
        <strain evidence="3">SH3</strain>
    </source>
</reference>
<dbReference type="EMBL" id="GL883029">
    <property type="protein sequence ID" value="EGG13495.1"/>
    <property type="molecule type" value="Genomic_DNA"/>
</dbReference>
<evidence type="ECO:0000313" key="2">
    <source>
        <dbReference type="EMBL" id="EGG13495.1"/>
    </source>
</evidence>
<gene>
    <name evidence="2" type="ORF">DFA_11256</name>
</gene>
<dbReference type="GeneID" id="14865348"/>
<dbReference type="RefSeq" id="XP_004350199.1">
    <property type="nucleotide sequence ID" value="XM_004350149.1"/>
</dbReference>